<gene>
    <name evidence="8" type="primary">Djfkh3</name>
</gene>
<keyword evidence="2" id="KW-0805">Transcription regulation</keyword>
<evidence type="ECO:0000259" key="7">
    <source>
        <dbReference type="PROSITE" id="PS50039"/>
    </source>
</evidence>
<dbReference type="SUPFAM" id="SSF46785">
    <property type="entry name" value="Winged helix' DNA-binding domain"/>
    <property type="match status" value="1"/>
</dbReference>
<name>Q8MXW5_DUGJA</name>
<dbReference type="InterPro" id="IPR036388">
    <property type="entry name" value="WH-like_DNA-bd_sf"/>
</dbReference>
<evidence type="ECO:0000313" key="8">
    <source>
        <dbReference type="EMBL" id="BAC10921.1"/>
    </source>
</evidence>
<dbReference type="InterPro" id="IPR001766">
    <property type="entry name" value="Fork_head_dom"/>
</dbReference>
<feature type="non-terminal residue" evidence="8">
    <location>
        <position position="38"/>
    </location>
</feature>
<keyword evidence="3 6" id="KW-0238">DNA-binding</keyword>
<keyword evidence="4" id="KW-0804">Transcription</keyword>
<dbReference type="GO" id="GO:0043565">
    <property type="term" value="F:sequence-specific DNA binding"/>
    <property type="evidence" value="ECO:0007669"/>
    <property type="project" value="InterPro"/>
</dbReference>
<dbReference type="Gene3D" id="1.10.10.10">
    <property type="entry name" value="Winged helix-like DNA-binding domain superfamily/Winged helix DNA-binding domain"/>
    <property type="match status" value="1"/>
</dbReference>
<feature type="DNA-binding region" description="Fork-head" evidence="6">
    <location>
        <begin position="1"/>
        <end position="38"/>
    </location>
</feature>
<dbReference type="GO" id="GO:0005634">
    <property type="term" value="C:nucleus"/>
    <property type="evidence" value="ECO:0007669"/>
    <property type="project" value="UniProtKB-SubCell"/>
</dbReference>
<evidence type="ECO:0000256" key="4">
    <source>
        <dbReference type="ARBA" id="ARBA00023163"/>
    </source>
</evidence>
<proteinExistence type="evidence at transcript level"/>
<dbReference type="AlphaFoldDB" id="Q8MXW5"/>
<comment type="subcellular location">
    <subcellularLocation>
        <location evidence="1 6">Nucleus</location>
    </subcellularLocation>
</comment>
<dbReference type="EMBL" id="AB091065">
    <property type="protein sequence ID" value="BAC10921.1"/>
    <property type="molecule type" value="mRNA"/>
</dbReference>
<reference evidence="8" key="1">
    <citation type="journal article" date="2003" name="Gene Expr. Patterns">
        <title>The expression of planarian brain factor homologs, DjFoxG and DjFoxD.</title>
        <authorList>
            <person name="Koinuma S."/>
            <person name="Umesono Y."/>
            <person name="Watanabe K."/>
            <person name="Agata K."/>
        </authorList>
    </citation>
    <scope>NUCLEOTIDE SEQUENCE</scope>
    <source>
        <strain evidence="8">GI</strain>
    </source>
</reference>
<evidence type="ECO:0000256" key="6">
    <source>
        <dbReference type="PROSITE-ProRule" id="PRU00089"/>
    </source>
</evidence>
<dbReference type="Pfam" id="PF00250">
    <property type="entry name" value="Forkhead"/>
    <property type="match status" value="1"/>
</dbReference>
<protein>
    <submittedName>
        <fullName evidence="8">Winged helix/forkhead transcription factor</fullName>
    </submittedName>
</protein>
<organism evidence="8">
    <name type="scientific">Dugesia japonica</name>
    <name type="common">Planarian</name>
    <dbReference type="NCBI Taxonomy" id="6161"/>
    <lineage>
        <taxon>Eukaryota</taxon>
        <taxon>Metazoa</taxon>
        <taxon>Spiralia</taxon>
        <taxon>Lophotrochozoa</taxon>
        <taxon>Platyhelminthes</taxon>
        <taxon>Rhabditophora</taxon>
        <taxon>Seriata</taxon>
        <taxon>Tricladida</taxon>
        <taxon>Continenticola</taxon>
        <taxon>Geoplanoidea</taxon>
        <taxon>Dugesiidae</taxon>
        <taxon>Dugesia</taxon>
    </lineage>
</organism>
<dbReference type="PANTHER" id="PTHR45881">
    <property type="entry name" value="CHECKPOINT SUPPRESSOR 1-LIKE, ISOFORM A-RELATED"/>
    <property type="match status" value="1"/>
</dbReference>
<evidence type="ECO:0000256" key="2">
    <source>
        <dbReference type="ARBA" id="ARBA00023015"/>
    </source>
</evidence>
<evidence type="ECO:0000256" key="5">
    <source>
        <dbReference type="ARBA" id="ARBA00023242"/>
    </source>
</evidence>
<dbReference type="PROSITE" id="PS50039">
    <property type="entry name" value="FORK_HEAD_3"/>
    <property type="match status" value="1"/>
</dbReference>
<sequence>AQLIVQAVSSSRDRQLTLNGIYNYISKHYPYFKSHDKG</sequence>
<dbReference type="GO" id="GO:0003700">
    <property type="term" value="F:DNA-binding transcription factor activity"/>
    <property type="evidence" value="ECO:0007669"/>
    <property type="project" value="InterPro"/>
</dbReference>
<dbReference type="InterPro" id="IPR036390">
    <property type="entry name" value="WH_DNA-bd_sf"/>
</dbReference>
<evidence type="ECO:0000256" key="3">
    <source>
        <dbReference type="ARBA" id="ARBA00023125"/>
    </source>
</evidence>
<evidence type="ECO:0000256" key="1">
    <source>
        <dbReference type="ARBA" id="ARBA00004123"/>
    </source>
</evidence>
<accession>Q8MXW5</accession>
<feature type="domain" description="Fork-head" evidence="7">
    <location>
        <begin position="1"/>
        <end position="38"/>
    </location>
</feature>
<keyword evidence="5 6" id="KW-0539">Nucleus</keyword>
<feature type="non-terminal residue" evidence="8">
    <location>
        <position position="1"/>
    </location>
</feature>